<gene>
    <name evidence="2" type="ORF">E2C01_092547</name>
</gene>
<feature type="region of interest" description="Disordered" evidence="1">
    <location>
        <begin position="1"/>
        <end position="33"/>
    </location>
</feature>
<name>A0A5B7JS09_PORTR</name>
<proteinExistence type="predicted"/>
<dbReference type="AlphaFoldDB" id="A0A5B7JS09"/>
<organism evidence="2 3">
    <name type="scientific">Portunus trituberculatus</name>
    <name type="common">Swimming crab</name>
    <name type="synonym">Neptunus trituberculatus</name>
    <dbReference type="NCBI Taxonomy" id="210409"/>
    <lineage>
        <taxon>Eukaryota</taxon>
        <taxon>Metazoa</taxon>
        <taxon>Ecdysozoa</taxon>
        <taxon>Arthropoda</taxon>
        <taxon>Crustacea</taxon>
        <taxon>Multicrustacea</taxon>
        <taxon>Malacostraca</taxon>
        <taxon>Eumalacostraca</taxon>
        <taxon>Eucarida</taxon>
        <taxon>Decapoda</taxon>
        <taxon>Pleocyemata</taxon>
        <taxon>Brachyura</taxon>
        <taxon>Eubrachyura</taxon>
        <taxon>Portunoidea</taxon>
        <taxon>Portunidae</taxon>
        <taxon>Portuninae</taxon>
        <taxon>Portunus</taxon>
    </lineage>
</organism>
<evidence type="ECO:0000313" key="3">
    <source>
        <dbReference type="Proteomes" id="UP000324222"/>
    </source>
</evidence>
<evidence type="ECO:0000313" key="2">
    <source>
        <dbReference type="EMBL" id="MPC97243.1"/>
    </source>
</evidence>
<feature type="compositionally biased region" description="Gly residues" evidence="1">
    <location>
        <begin position="1"/>
        <end position="32"/>
    </location>
</feature>
<comment type="caution">
    <text evidence="2">The sequence shown here is derived from an EMBL/GenBank/DDBJ whole genome shotgun (WGS) entry which is preliminary data.</text>
</comment>
<dbReference type="Proteomes" id="UP000324222">
    <property type="component" value="Unassembled WGS sequence"/>
</dbReference>
<evidence type="ECO:0000256" key="1">
    <source>
        <dbReference type="SAM" id="MobiDB-lite"/>
    </source>
</evidence>
<accession>A0A5B7JS09</accession>
<sequence>MGGKGWEGGGGCGRYGPGGGEGGGQPGDGGGRVCRDCQVSTSERHALHCRHSAHIAPRVTPLGS</sequence>
<keyword evidence="3" id="KW-1185">Reference proteome</keyword>
<protein>
    <submittedName>
        <fullName evidence="2">Uncharacterized protein</fullName>
    </submittedName>
</protein>
<dbReference type="EMBL" id="VSRR010109138">
    <property type="protein sequence ID" value="MPC97243.1"/>
    <property type="molecule type" value="Genomic_DNA"/>
</dbReference>
<reference evidence="2 3" key="1">
    <citation type="submission" date="2019-05" db="EMBL/GenBank/DDBJ databases">
        <title>Another draft genome of Portunus trituberculatus and its Hox gene families provides insights of decapod evolution.</title>
        <authorList>
            <person name="Jeong J.-H."/>
            <person name="Song I."/>
            <person name="Kim S."/>
            <person name="Choi T."/>
            <person name="Kim D."/>
            <person name="Ryu S."/>
            <person name="Kim W."/>
        </authorList>
    </citation>
    <scope>NUCLEOTIDE SEQUENCE [LARGE SCALE GENOMIC DNA]</scope>
    <source>
        <tissue evidence="2">Muscle</tissue>
    </source>
</reference>